<feature type="region of interest" description="Disordered" evidence="5">
    <location>
        <begin position="222"/>
        <end position="249"/>
    </location>
</feature>
<proteinExistence type="inferred from homology"/>
<dbReference type="InterPro" id="IPR013897">
    <property type="entry name" value="Duc1"/>
</dbReference>
<dbReference type="Gene3D" id="3.40.50.300">
    <property type="entry name" value="P-loop containing nucleotide triphosphate hydrolases"/>
    <property type="match status" value="1"/>
</dbReference>
<keyword evidence="3" id="KW-0342">GTP-binding</keyword>
<name>A0ABD3M3P4_9STRA</name>
<dbReference type="SUPFAM" id="SSF48340">
    <property type="entry name" value="Interferon-induced guanylate-binding protein 1 (GBP1), C-terminal domain"/>
    <property type="match status" value="1"/>
</dbReference>
<keyword evidence="2" id="KW-0378">Hydrolase</keyword>
<evidence type="ECO:0000256" key="5">
    <source>
        <dbReference type="SAM" id="MobiDB-lite"/>
    </source>
</evidence>
<accession>A0ABD3M3P4</accession>
<comment type="similarity">
    <text evidence="4">Belongs to the TRAFAC class dynamin-like GTPase superfamily. GB1/RHD3 GTPase family.</text>
</comment>
<organism evidence="7 8">
    <name type="scientific">Discostella pseudostelligera</name>
    <dbReference type="NCBI Taxonomy" id="259834"/>
    <lineage>
        <taxon>Eukaryota</taxon>
        <taxon>Sar</taxon>
        <taxon>Stramenopiles</taxon>
        <taxon>Ochrophyta</taxon>
        <taxon>Bacillariophyta</taxon>
        <taxon>Coscinodiscophyceae</taxon>
        <taxon>Thalassiosirophycidae</taxon>
        <taxon>Stephanodiscales</taxon>
        <taxon>Stephanodiscaceae</taxon>
        <taxon>Discostella</taxon>
    </lineage>
</organism>
<dbReference type="Proteomes" id="UP001530293">
    <property type="component" value="Unassembled WGS sequence"/>
</dbReference>
<dbReference type="EMBL" id="JALLBG020000228">
    <property type="protein sequence ID" value="KAL3758598.1"/>
    <property type="molecule type" value="Genomic_DNA"/>
</dbReference>
<comment type="caution">
    <text evidence="7">The sequence shown here is derived from an EMBL/GenBank/DDBJ whole genome shotgun (WGS) entry which is preliminary data.</text>
</comment>
<sequence>MATAAASSSSPSSTPPDNAVPSARQIVSIGTESDSYAFTFHEEELNAILRRIPAGWKVCVVSVVGAFRTGKSFLLSWFLRYLEAHCVQRGGGGATMGSSSSGTDDGKKWYERVQTLNQHEGSFDWRGGKERNTTGMWMWSDPYFLPRPSKGDQVAVLLVDTQGMFDHETTVGLTAAIFGLSTLLSSYQIYNVDKRIQEDNMQQLALFSEYGRIAFEVEEKVATKDAAEESGDPTDATEGEERKKVSGAQQPFQRIEFLVRDWQNFDTEDETDIASMEAEMDAYLAHVTAEREATDLKATRDQITSCFEEIGCFMMTHPGFGVIKNKYEGDVSKIEPLFMRLLDRYCHRVFNTTGVDAAGNSSPTLKPKTVRGRELSAVELGTYIKSYAQMFEEIGAHFPKAETMLEATSKANNANAVNASVDVYTEIMNVVAGPHVNDYHRPNKLLVKHQEASLKALSAFDGIANFGNRKAIEEARAKVMQKIEKDYDIFMSLNDGRNPLLGFETNFNEAVTTSTTIPDDTPKGLASNTAFDEWDDKILTIIDVHEHIVEEVSNKRFEPTDSDEDVIEDIQSVCFSSRLRKLLFPCIPQNNEDCNSDSSSEVQRENYSYDDHMMTQIECILGQSIDKGLPEELPTSSSMKVDTQRPLGINKMLPPSEWNQNPLLLVATPGCSGMRIRRVRRISETSYFETPESFHSDACDGANIIQLPINNGKEHPSHIRVIDFETELFAGTALFRIRGCNGWKSDEDSVCESTTHDYFAKQNRKFQMVLRGKFKSKVIMADCMSGLLLDHQLITSSSMNCGDALSCSDEIEPCDKRNEVQKSRRDKSSRKDGLPSKLALRTAVKVAGVFSPRMDADLECASPRILSPLCSTAQTISVSRNSNEGCISPRLESSHAEPFSHSNASLINDLRQSTTKHPTTASTNSVQYRKSAFDAVYDAHASSTADASPCFDQNAEYTFEFLQHLIDYNDLSLDCGKVIGKIKLGGALRGQPVRFVSVVKRGSKNVSPGGSLTMDKFGCLWSFDLWHRSLYPCRR</sequence>
<protein>
    <recommendedName>
        <fullName evidence="6">GB1/RHD3-type G domain-containing protein</fullName>
    </recommendedName>
</protein>
<dbReference type="Gene3D" id="1.20.58.420">
    <property type="entry name" value="AHSP"/>
    <property type="match status" value="1"/>
</dbReference>
<evidence type="ECO:0000256" key="1">
    <source>
        <dbReference type="ARBA" id="ARBA00022741"/>
    </source>
</evidence>
<feature type="region of interest" description="Disordered" evidence="5">
    <location>
        <begin position="1"/>
        <end position="21"/>
    </location>
</feature>
<evidence type="ECO:0000256" key="3">
    <source>
        <dbReference type="ARBA" id="ARBA00023134"/>
    </source>
</evidence>
<evidence type="ECO:0000256" key="4">
    <source>
        <dbReference type="PROSITE-ProRule" id="PRU01052"/>
    </source>
</evidence>
<feature type="compositionally biased region" description="Low complexity" evidence="5">
    <location>
        <begin position="1"/>
        <end position="16"/>
    </location>
</feature>
<evidence type="ECO:0000313" key="7">
    <source>
        <dbReference type="EMBL" id="KAL3758598.1"/>
    </source>
</evidence>
<dbReference type="InterPro" id="IPR027417">
    <property type="entry name" value="P-loop_NTPase"/>
</dbReference>
<dbReference type="AlphaFoldDB" id="A0ABD3M3P4"/>
<dbReference type="PANTHER" id="PTHR10751">
    <property type="entry name" value="GUANYLATE BINDING PROTEIN"/>
    <property type="match status" value="1"/>
</dbReference>
<keyword evidence="1" id="KW-0547">Nucleotide-binding</keyword>
<keyword evidence="8" id="KW-1185">Reference proteome</keyword>
<feature type="compositionally biased region" description="Acidic residues" evidence="5">
    <location>
        <begin position="228"/>
        <end position="238"/>
    </location>
</feature>
<dbReference type="GO" id="GO:0016787">
    <property type="term" value="F:hydrolase activity"/>
    <property type="evidence" value="ECO:0007669"/>
    <property type="project" value="UniProtKB-KW"/>
</dbReference>
<feature type="domain" description="GB1/RHD3-type G" evidence="6">
    <location>
        <begin position="55"/>
        <end position="354"/>
    </location>
</feature>
<reference evidence="7 8" key="1">
    <citation type="submission" date="2024-10" db="EMBL/GenBank/DDBJ databases">
        <title>Updated reference genomes for cyclostephanoid diatoms.</title>
        <authorList>
            <person name="Roberts W.R."/>
            <person name="Alverson A.J."/>
        </authorList>
    </citation>
    <scope>NUCLEOTIDE SEQUENCE [LARGE SCALE GENOMIC DNA]</scope>
    <source>
        <strain evidence="7 8">AJA232-27</strain>
    </source>
</reference>
<evidence type="ECO:0000259" key="6">
    <source>
        <dbReference type="PROSITE" id="PS51715"/>
    </source>
</evidence>
<gene>
    <name evidence="7" type="ORF">ACHAWU_008352</name>
</gene>
<dbReference type="InterPro" id="IPR036543">
    <property type="entry name" value="Guanylate-bd_C_sf"/>
</dbReference>
<dbReference type="SUPFAM" id="SSF52540">
    <property type="entry name" value="P-loop containing nucleoside triphosphate hydrolases"/>
    <property type="match status" value="1"/>
</dbReference>
<dbReference type="InterPro" id="IPR030386">
    <property type="entry name" value="G_GB1_RHD3_dom"/>
</dbReference>
<dbReference type="Pfam" id="PF08588">
    <property type="entry name" value="Duc1"/>
    <property type="match status" value="1"/>
</dbReference>
<dbReference type="PROSITE" id="PS51715">
    <property type="entry name" value="G_GB1_RHD3"/>
    <property type="match status" value="1"/>
</dbReference>
<dbReference type="InterPro" id="IPR015894">
    <property type="entry name" value="Guanylate-bd_N"/>
</dbReference>
<evidence type="ECO:0000313" key="8">
    <source>
        <dbReference type="Proteomes" id="UP001530293"/>
    </source>
</evidence>
<evidence type="ECO:0000256" key="2">
    <source>
        <dbReference type="ARBA" id="ARBA00022801"/>
    </source>
</evidence>
<dbReference type="GO" id="GO:0005525">
    <property type="term" value="F:GTP binding"/>
    <property type="evidence" value="ECO:0007669"/>
    <property type="project" value="UniProtKB-KW"/>
</dbReference>
<dbReference type="Pfam" id="PF02263">
    <property type="entry name" value="GBP"/>
    <property type="match status" value="1"/>
</dbReference>